<reference evidence="7" key="1">
    <citation type="submission" date="2017-09" db="EMBL/GenBank/DDBJ databases">
        <title>Depth-based differentiation of microbial function through sediment-hosted aquifers and enrichment of novel symbionts in the deep terrestrial subsurface.</title>
        <authorList>
            <person name="Probst A.J."/>
            <person name="Ladd B."/>
            <person name="Jarett J.K."/>
            <person name="Geller-Mcgrath D.E."/>
            <person name="Sieber C.M.K."/>
            <person name="Emerson J.B."/>
            <person name="Anantharaman K."/>
            <person name="Thomas B.C."/>
            <person name="Malmstrom R."/>
            <person name="Stieglmeier M."/>
            <person name="Klingl A."/>
            <person name="Woyke T."/>
            <person name="Ryan C.M."/>
            <person name="Banfield J.F."/>
        </authorList>
    </citation>
    <scope>NUCLEOTIDE SEQUENCE [LARGE SCALE GENOMIC DNA]</scope>
</reference>
<dbReference type="Gene3D" id="3.55.10.10">
    <property type="entry name" value="Archease domain"/>
    <property type="match status" value="1"/>
</dbReference>
<feature type="domain" description="Archease" evidence="5">
    <location>
        <begin position="4"/>
        <end position="135"/>
    </location>
</feature>
<dbReference type="PANTHER" id="PTHR12682:SF11">
    <property type="entry name" value="PROTEIN ARCHEASE"/>
    <property type="match status" value="1"/>
</dbReference>
<dbReference type="PANTHER" id="PTHR12682">
    <property type="entry name" value="ARCHEASE"/>
    <property type="match status" value="1"/>
</dbReference>
<accession>A0A2M6T0P7</accession>
<dbReference type="InterPro" id="IPR023572">
    <property type="entry name" value="Archease_dom"/>
</dbReference>
<dbReference type="EMBL" id="PEYE01000030">
    <property type="protein sequence ID" value="PIS38817.1"/>
    <property type="molecule type" value="Genomic_DNA"/>
</dbReference>
<evidence type="ECO:0000256" key="4">
    <source>
        <dbReference type="ARBA" id="ARBA00022837"/>
    </source>
</evidence>
<dbReference type="Pfam" id="PF01951">
    <property type="entry name" value="Archease"/>
    <property type="match status" value="1"/>
</dbReference>
<name>A0A2M6T0P7_9BACT</name>
<keyword evidence="2" id="KW-0819">tRNA processing</keyword>
<dbReference type="AlphaFoldDB" id="A0A2M6T0P7"/>
<dbReference type="Proteomes" id="UP000229390">
    <property type="component" value="Unassembled WGS sequence"/>
</dbReference>
<evidence type="ECO:0000256" key="3">
    <source>
        <dbReference type="ARBA" id="ARBA00022723"/>
    </source>
</evidence>
<keyword evidence="4" id="KW-0106">Calcium</keyword>
<dbReference type="GO" id="GO:0046872">
    <property type="term" value="F:metal ion binding"/>
    <property type="evidence" value="ECO:0007669"/>
    <property type="project" value="UniProtKB-KW"/>
</dbReference>
<proteinExistence type="inferred from homology"/>
<sequence length="135" mass="15777">MKKYETLEHKADLKIRAFGKTKEELFLNMLFGMAESQKAELKTKERTKREVKIKSLDSATLLVDFLNEVLYLSQVNKEVYPKAEFDKFTDTEIKGKLIGQKVERFGEDIKAVTYHGLDIRQLKDKTWEAIVLFDI</sequence>
<evidence type="ECO:0000313" key="7">
    <source>
        <dbReference type="Proteomes" id="UP000229390"/>
    </source>
</evidence>
<comment type="similarity">
    <text evidence="1">Belongs to the archease family.</text>
</comment>
<protein>
    <recommendedName>
        <fullName evidence="5">Archease domain-containing protein</fullName>
    </recommendedName>
</protein>
<gene>
    <name evidence="6" type="ORF">COT34_01810</name>
</gene>
<evidence type="ECO:0000256" key="2">
    <source>
        <dbReference type="ARBA" id="ARBA00022694"/>
    </source>
</evidence>
<comment type="caution">
    <text evidence="6">The sequence shown here is derived from an EMBL/GenBank/DDBJ whole genome shotgun (WGS) entry which is preliminary data.</text>
</comment>
<evidence type="ECO:0000259" key="5">
    <source>
        <dbReference type="Pfam" id="PF01951"/>
    </source>
</evidence>
<dbReference type="SUPFAM" id="SSF69819">
    <property type="entry name" value="MTH1598-like"/>
    <property type="match status" value="1"/>
</dbReference>
<evidence type="ECO:0000313" key="6">
    <source>
        <dbReference type="EMBL" id="PIS38817.1"/>
    </source>
</evidence>
<dbReference type="InterPro" id="IPR002804">
    <property type="entry name" value="Archease"/>
</dbReference>
<keyword evidence="3" id="KW-0479">Metal-binding</keyword>
<dbReference type="GO" id="GO:0008033">
    <property type="term" value="P:tRNA processing"/>
    <property type="evidence" value="ECO:0007669"/>
    <property type="project" value="UniProtKB-KW"/>
</dbReference>
<dbReference type="InterPro" id="IPR036820">
    <property type="entry name" value="Archease_dom_sf"/>
</dbReference>
<evidence type="ECO:0000256" key="1">
    <source>
        <dbReference type="ARBA" id="ARBA00007963"/>
    </source>
</evidence>
<organism evidence="6 7">
    <name type="scientific">Candidatus Nealsonbacteria bacterium CG08_land_8_20_14_0_20_43_11</name>
    <dbReference type="NCBI Taxonomy" id="1974706"/>
    <lineage>
        <taxon>Bacteria</taxon>
        <taxon>Candidatus Nealsoniibacteriota</taxon>
    </lineage>
</organism>